<dbReference type="SMART" id="SM00594">
    <property type="entry name" value="UAS"/>
    <property type="match status" value="1"/>
</dbReference>
<dbReference type="EMBL" id="JALLBG020000005">
    <property type="protein sequence ID" value="KAL3772724.1"/>
    <property type="molecule type" value="Genomic_DNA"/>
</dbReference>
<evidence type="ECO:0000313" key="5">
    <source>
        <dbReference type="EMBL" id="KAL3772724.1"/>
    </source>
</evidence>
<dbReference type="InterPro" id="IPR001012">
    <property type="entry name" value="UBX_dom"/>
</dbReference>
<gene>
    <name evidence="5" type="ORF">ACHAWU_004969</name>
</gene>
<dbReference type="AlphaFoldDB" id="A0ABD3NAP9"/>
<evidence type="ECO:0000256" key="2">
    <source>
        <dbReference type="SAM" id="MobiDB-lite"/>
    </source>
</evidence>
<dbReference type="InterPro" id="IPR006577">
    <property type="entry name" value="UAS"/>
</dbReference>
<evidence type="ECO:0000256" key="1">
    <source>
        <dbReference type="ARBA" id="ARBA00023054"/>
    </source>
</evidence>
<feature type="compositionally biased region" description="Basic and acidic residues" evidence="2">
    <location>
        <begin position="280"/>
        <end position="310"/>
    </location>
</feature>
<keyword evidence="3" id="KW-0732">Signal</keyword>
<feature type="chain" id="PRO_5044894387" description="UBX domain-containing protein" evidence="3">
    <location>
        <begin position="24"/>
        <end position="411"/>
    </location>
</feature>
<dbReference type="InterPro" id="IPR050730">
    <property type="entry name" value="UBX_domain-protein"/>
</dbReference>
<protein>
    <recommendedName>
        <fullName evidence="4">UBX domain-containing protein</fullName>
    </recommendedName>
</protein>
<dbReference type="Gene3D" id="3.10.20.90">
    <property type="entry name" value="Phosphatidylinositol 3-kinase Catalytic Subunit, Chain A, domain 1"/>
    <property type="match status" value="1"/>
</dbReference>
<dbReference type="InterPro" id="IPR029071">
    <property type="entry name" value="Ubiquitin-like_domsf"/>
</dbReference>
<dbReference type="SMART" id="SM00166">
    <property type="entry name" value="UBX"/>
    <property type="match status" value="1"/>
</dbReference>
<feature type="region of interest" description="Disordered" evidence="2">
    <location>
        <begin position="280"/>
        <end position="326"/>
    </location>
</feature>
<evidence type="ECO:0000256" key="3">
    <source>
        <dbReference type="SAM" id="SignalP"/>
    </source>
</evidence>
<dbReference type="PANTHER" id="PTHR23322:SF1">
    <property type="entry name" value="FAS-ASSOCIATED FACTOR 2"/>
    <property type="match status" value="1"/>
</dbReference>
<evidence type="ECO:0000259" key="4">
    <source>
        <dbReference type="PROSITE" id="PS50033"/>
    </source>
</evidence>
<keyword evidence="1" id="KW-0175">Coiled coil</keyword>
<organism evidence="5 6">
    <name type="scientific">Discostella pseudostelligera</name>
    <dbReference type="NCBI Taxonomy" id="259834"/>
    <lineage>
        <taxon>Eukaryota</taxon>
        <taxon>Sar</taxon>
        <taxon>Stramenopiles</taxon>
        <taxon>Ochrophyta</taxon>
        <taxon>Bacillariophyta</taxon>
        <taxon>Coscinodiscophyceae</taxon>
        <taxon>Thalassiosirophycidae</taxon>
        <taxon>Stephanodiscales</taxon>
        <taxon>Stephanodiscaceae</taxon>
        <taxon>Discostella</taxon>
    </lineage>
</organism>
<dbReference type="PROSITE" id="PS50033">
    <property type="entry name" value="UBX"/>
    <property type="match status" value="1"/>
</dbReference>
<feature type="signal peptide" evidence="3">
    <location>
        <begin position="1"/>
        <end position="23"/>
    </location>
</feature>
<accession>A0ABD3NAP9</accession>
<feature type="domain" description="UBX" evidence="4">
    <location>
        <begin position="325"/>
        <end position="406"/>
    </location>
</feature>
<sequence length="411" mass="45646">MPTIVTILIRVLLWPVFKVANLAFPALEFDGISNTSASDRAARAFVAMFQKQISTVRPAINNNIEGDAATTTTRQQEHYVEPACPFSPRGYNSTLGYITSRPPNSRPLLLLYLHSPLHADGTKFIRDYLCHSQLLQLLNSNNSSSHGSVVCFGASVHTADGQLVRDMMGVTSFPFLALLNVKSSARSSSGSSTSSASAMNGNGGVTMELLLRMEGPKLMTIPPAQIAVYLNTTITRHAEVLAAEEARRLQREEEQQLREEQNREFQETLLADQMREIERREAAEREQREREQIEEAERLKKAKEESRLEGAKSLVQNAGGEPPAGATGIASLRFTLPNGKRVDRRFNASDRIETIRAFLIVHFHEQGIEMKNFSLSTNYPRKTFNENDDNLTLGEAGLTPQAVVMVQDLDS</sequence>
<dbReference type="Proteomes" id="UP001530293">
    <property type="component" value="Unassembled WGS sequence"/>
</dbReference>
<dbReference type="SUPFAM" id="SSF54236">
    <property type="entry name" value="Ubiquitin-like"/>
    <property type="match status" value="1"/>
</dbReference>
<keyword evidence="6" id="KW-1185">Reference proteome</keyword>
<comment type="caution">
    <text evidence="5">The sequence shown here is derived from an EMBL/GenBank/DDBJ whole genome shotgun (WGS) entry which is preliminary data.</text>
</comment>
<dbReference type="Pfam" id="PF00789">
    <property type="entry name" value="UBX"/>
    <property type="match status" value="1"/>
</dbReference>
<dbReference type="PANTHER" id="PTHR23322">
    <property type="entry name" value="FAS-ASSOCIATED PROTEIN"/>
    <property type="match status" value="1"/>
</dbReference>
<proteinExistence type="predicted"/>
<dbReference type="CDD" id="cd01767">
    <property type="entry name" value="UBX"/>
    <property type="match status" value="1"/>
</dbReference>
<reference evidence="5 6" key="1">
    <citation type="submission" date="2024-10" db="EMBL/GenBank/DDBJ databases">
        <title>Updated reference genomes for cyclostephanoid diatoms.</title>
        <authorList>
            <person name="Roberts W.R."/>
            <person name="Alverson A.J."/>
        </authorList>
    </citation>
    <scope>NUCLEOTIDE SEQUENCE [LARGE SCALE GENOMIC DNA]</scope>
    <source>
        <strain evidence="5 6">AJA232-27</strain>
    </source>
</reference>
<dbReference type="Gene3D" id="3.40.30.10">
    <property type="entry name" value="Glutaredoxin"/>
    <property type="match status" value="1"/>
</dbReference>
<evidence type="ECO:0000313" key="6">
    <source>
        <dbReference type="Proteomes" id="UP001530293"/>
    </source>
</evidence>
<name>A0ABD3NAP9_9STRA</name>